<organism evidence="1 2">
    <name type="scientific">Thioclava nitratireducens</name>
    <dbReference type="NCBI Taxonomy" id="1915078"/>
    <lineage>
        <taxon>Bacteria</taxon>
        <taxon>Pseudomonadati</taxon>
        <taxon>Pseudomonadota</taxon>
        <taxon>Alphaproteobacteria</taxon>
        <taxon>Rhodobacterales</taxon>
        <taxon>Paracoccaceae</taxon>
        <taxon>Thioclava</taxon>
    </lineage>
</organism>
<protein>
    <recommendedName>
        <fullName evidence="3">Oligogalacturonate lyase</fullName>
    </recommendedName>
</protein>
<name>A0ABN4XJL6_9RHOB</name>
<keyword evidence="2" id="KW-1185">Reference proteome</keyword>
<dbReference type="SUPFAM" id="SSF82171">
    <property type="entry name" value="DPP6 N-terminal domain-like"/>
    <property type="match status" value="1"/>
</dbReference>
<geneLocation type="plasmid" evidence="1 2">
    <name>unnamed1</name>
</geneLocation>
<sequence>MSVVKTIPCPVHKVGQSSDHHFFGYYNKSIWDREGQRMLALQVPRMAWDLAAEDVAEVGYFDLADGEKFHTVDTTTAWNWQMGTQLQWLEGLPGRKVIFNRRSSDAAGAYPGLQARICDIDDGTVIDLPDPVYVVAPDSSYAICVDYMRFTATHPTIGYVPVGPAPELELAPTDDGIRRMELPGGESRLLLSLADLKAFQPVASMEGAIHWATHLEINPAGDRVLFLHRWTRRVEDETCWLHRLLVVNSDGTGLKLLECSDHPIPHLENAHDPHALDTFDYEMSEYQISHPTWRDDRHIMVWGPHAGEIHYHLYDVETGEAEVVGAPVLTENGHMTYSPDQAWMISDTYPDKNTNIRKLFLYHLATRQRVDVAKLRTDPTLGKENRCDLHPRWHPDGGSVCIDSVHEGERQLYVVDLTGVLSGCHR</sequence>
<evidence type="ECO:0000313" key="1">
    <source>
        <dbReference type="EMBL" id="AQS50159.1"/>
    </source>
</evidence>
<evidence type="ECO:0000313" key="2">
    <source>
        <dbReference type="Proteomes" id="UP000185622"/>
    </source>
</evidence>
<keyword evidence="1" id="KW-0614">Plasmid</keyword>
<proteinExistence type="predicted"/>
<reference evidence="1 2" key="1">
    <citation type="submission" date="2017-01" db="EMBL/GenBank/DDBJ databases">
        <title>The complete genome sequence of a sulfur-oxidizing marine bacterium Thioclava sp. 25B10_4T.</title>
        <authorList>
            <person name="Liu Y."/>
            <person name="Lai Q."/>
            <person name="Shao Z."/>
        </authorList>
    </citation>
    <scope>NUCLEOTIDE SEQUENCE [LARGE SCALE GENOMIC DNA]</scope>
    <source>
        <strain evidence="1 2">25B10_4</strain>
        <plasmid evidence="1 2">unnamed1</plasmid>
    </source>
</reference>
<evidence type="ECO:0008006" key="3">
    <source>
        <dbReference type="Google" id="ProtNLM"/>
    </source>
</evidence>
<dbReference type="Proteomes" id="UP000185622">
    <property type="component" value="Plasmid unnamed1"/>
</dbReference>
<dbReference type="Gene3D" id="2.130.10.10">
    <property type="entry name" value="YVTN repeat-like/Quinoprotein amine dehydrogenase"/>
    <property type="match status" value="1"/>
</dbReference>
<dbReference type="EMBL" id="CP019438">
    <property type="protein sequence ID" value="AQS50159.1"/>
    <property type="molecule type" value="Genomic_DNA"/>
</dbReference>
<dbReference type="InterPro" id="IPR015943">
    <property type="entry name" value="WD40/YVTN_repeat-like_dom_sf"/>
</dbReference>
<accession>A0ABN4XJL6</accession>
<gene>
    <name evidence="1" type="ORF">BMG03_19845</name>
</gene>